<dbReference type="Proteomes" id="UP000036403">
    <property type="component" value="Unassembled WGS sequence"/>
</dbReference>
<protein>
    <submittedName>
        <fullName evidence="2">Uncharacterized protein</fullName>
    </submittedName>
</protein>
<reference evidence="2 3" key="1">
    <citation type="submission" date="2015-04" db="EMBL/GenBank/DDBJ databases">
        <title>Lasius niger genome sequencing.</title>
        <authorList>
            <person name="Konorov E.A."/>
            <person name="Nikitin M.A."/>
            <person name="Kirill M.V."/>
            <person name="Chang P."/>
        </authorList>
    </citation>
    <scope>NUCLEOTIDE SEQUENCE [LARGE SCALE GENOMIC DNA]</scope>
    <source>
        <tissue evidence="2">Whole</tissue>
    </source>
</reference>
<feature type="compositionally biased region" description="Basic and acidic residues" evidence="1">
    <location>
        <begin position="28"/>
        <end position="37"/>
    </location>
</feature>
<keyword evidence="3" id="KW-1185">Reference proteome</keyword>
<dbReference type="AlphaFoldDB" id="A0A0J7MV27"/>
<evidence type="ECO:0000313" key="2">
    <source>
        <dbReference type="EMBL" id="KMQ84350.1"/>
    </source>
</evidence>
<comment type="caution">
    <text evidence="2">The sequence shown here is derived from an EMBL/GenBank/DDBJ whole genome shotgun (WGS) entry which is preliminary data.</text>
</comment>
<dbReference type="PaxDb" id="67767-A0A0J7MV27"/>
<feature type="region of interest" description="Disordered" evidence="1">
    <location>
        <begin position="27"/>
        <end position="77"/>
    </location>
</feature>
<evidence type="ECO:0000256" key="1">
    <source>
        <dbReference type="SAM" id="MobiDB-lite"/>
    </source>
</evidence>
<feature type="compositionally biased region" description="Acidic residues" evidence="1">
    <location>
        <begin position="68"/>
        <end position="77"/>
    </location>
</feature>
<feature type="compositionally biased region" description="Basic residues" evidence="1">
    <location>
        <begin position="53"/>
        <end position="64"/>
    </location>
</feature>
<proteinExistence type="predicted"/>
<gene>
    <name evidence="2" type="ORF">RF55_17912</name>
</gene>
<evidence type="ECO:0000313" key="3">
    <source>
        <dbReference type="Proteomes" id="UP000036403"/>
    </source>
</evidence>
<accession>A0A0J7MV27</accession>
<sequence>MAVQESLRAMYAEHVLRRISGVCGKAKVRSENVGREEKEEDETEEAREEKEERKRKRKRKRKVSWKGEEDEGSGNER</sequence>
<name>A0A0J7MV27_LASNI</name>
<dbReference type="EMBL" id="LBMM01016654">
    <property type="protein sequence ID" value="KMQ84350.1"/>
    <property type="molecule type" value="Genomic_DNA"/>
</dbReference>
<organism evidence="2 3">
    <name type="scientific">Lasius niger</name>
    <name type="common">Black garden ant</name>
    <dbReference type="NCBI Taxonomy" id="67767"/>
    <lineage>
        <taxon>Eukaryota</taxon>
        <taxon>Metazoa</taxon>
        <taxon>Ecdysozoa</taxon>
        <taxon>Arthropoda</taxon>
        <taxon>Hexapoda</taxon>
        <taxon>Insecta</taxon>
        <taxon>Pterygota</taxon>
        <taxon>Neoptera</taxon>
        <taxon>Endopterygota</taxon>
        <taxon>Hymenoptera</taxon>
        <taxon>Apocrita</taxon>
        <taxon>Aculeata</taxon>
        <taxon>Formicoidea</taxon>
        <taxon>Formicidae</taxon>
        <taxon>Formicinae</taxon>
        <taxon>Lasius</taxon>
        <taxon>Lasius</taxon>
    </lineage>
</organism>